<evidence type="ECO:0000256" key="1">
    <source>
        <dbReference type="ARBA" id="ARBA00004651"/>
    </source>
</evidence>
<evidence type="ECO:0000313" key="8">
    <source>
        <dbReference type="Proteomes" id="UP001589740"/>
    </source>
</evidence>
<comment type="subcellular location">
    <subcellularLocation>
        <location evidence="1">Cell membrane</location>
        <topology evidence="1">Multi-pass membrane protein</topology>
    </subcellularLocation>
</comment>
<comment type="caution">
    <text evidence="7">The sequence shown here is derived from an EMBL/GenBank/DDBJ whole genome shotgun (WGS) entry which is preliminary data.</text>
</comment>
<proteinExistence type="predicted"/>
<dbReference type="InterPro" id="IPR005171">
    <property type="entry name" value="Cyt_c_oxidase_su4_prok"/>
</dbReference>
<accession>A0ABV5Z5X5</accession>
<evidence type="ECO:0000313" key="7">
    <source>
        <dbReference type="EMBL" id="MFB9861458.1"/>
    </source>
</evidence>
<keyword evidence="5 6" id="KW-0472">Membrane</keyword>
<feature type="transmembrane region" description="Helical" evidence="6">
    <location>
        <begin position="54"/>
        <end position="75"/>
    </location>
</feature>
<evidence type="ECO:0000256" key="3">
    <source>
        <dbReference type="ARBA" id="ARBA00022692"/>
    </source>
</evidence>
<reference evidence="7 8" key="1">
    <citation type="submission" date="2024-09" db="EMBL/GenBank/DDBJ databases">
        <authorList>
            <person name="Sun Q."/>
            <person name="Mori K."/>
        </authorList>
    </citation>
    <scope>NUCLEOTIDE SEQUENCE [LARGE SCALE GENOMIC DNA]</scope>
    <source>
        <strain evidence="7 8">JCM 12822</strain>
    </source>
</reference>
<keyword evidence="8" id="KW-1185">Reference proteome</keyword>
<evidence type="ECO:0000256" key="6">
    <source>
        <dbReference type="SAM" id="Phobius"/>
    </source>
</evidence>
<dbReference type="Pfam" id="PF03626">
    <property type="entry name" value="COX4_pro"/>
    <property type="match status" value="1"/>
</dbReference>
<evidence type="ECO:0000256" key="5">
    <source>
        <dbReference type="ARBA" id="ARBA00023136"/>
    </source>
</evidence>
<sequence length="113" mass="13307">MAEIKQEPLSKSKLEYLRTQRTKEMRQQMVSFGMMIFLTFVAFGMVAMDLDSRFVIPIVLFMAVVQVILQFYYFMHMKDKGHEFAKLFIMTGMYFGIAFVVTFLYITWIGSPI</sequence>
<evidence type="ECO:0000256" key="2">
    <source>
        <dbReference type="ARBA" id="ARBA00022475"/>
    </source>
</evidence>
<keyword evidence="2" id="KW-1003">Cell membrane</keyword>
<feature type="transmembrane region" description="Helical" evidence="6">
    <location>
        <begin position="29"/>
        <end position="48"/>
    </location>
</feature>
<dbReference type="Proteomes" id="UP001589740">
    <property type="component" value="Unassembled WGS sequence"/>
</dbReference>
<organism evidence="7 8">
    <name type="scientific">Salinicoccus siamensis</name>
    <dbReference type="NCBI Taxonomy" id="381830"/>
    <lineage>
        <taxon>Bacteria</taxon>
        <taxon>Bacillati</taxon>
        <taxon>Bacillota</taxon>
        <taxon>Bacilli</taxon>
        <taxon>Bacillales</taxon>
        <taxon>Staphylococcaceae</taxon>
        <taxon>Salinicoccus</taxon>
    </lineage>
</organism>
<protein>
    <submittedName>
        <fullName evidence="7">Cytochrome C oxidase subunit IV family protein</fullName>
    </submittedName>
</protein>
<dbReference type="EMBL" id="JBHMAH010000031">
    <property type="protein sequence ID" value="MFB9861458.1"/>
    <property type="molecule type" value="Genomic_DNA"/>
</dbReference>
<gene>
    <name evidence="7" type="ORF">ACFFLE_10310</name>
</gene>
<feature type="transmembrane region" description="Helical" evidence="6">
    <location>
        <begin position="87"/>
        <end position="108"/>
    </location>
</feature>
<keyword evidence="4 6" id="KW-1133">Transmembrane helix</keyword>
<dbReference type="RefSeq" id="WP_380571755.1">
    <property type="nucleotide sequence ID" value="NZ_JBHMAH010000031.1"/>
</dbReference>
<evidence type="ECO:0000256" key="4">
    <source>
        <dbReference type="ARBA" id="ARBA00022989"/>
    </source>
</evidence>
<name>A0ABV5Z5X5_9STAP</name>
<keyword evidence="3 6" id="KW-0812">Transmembrane</keyword>